<feature type="domain" description="AAA" evidence="1">
    <location>
        <begin position="34"/>
        <end position="167"/>
    </location>
</feature>
<name>A0A285MZV7_9AQUI</name>
<dbReference type="SUPFAM" id="SSF52980">
    <property type="entry name" value="Restriction endonuclease-like"/>
    <property type="match status" value="1"/>
</dbReference>
<evidence type="ECO:0000259" key="1">
    <source>
        <dbReference type="Pfam" id="PF13173"/>
    </source>
</evidence>
<evidence type="ECO:0000313" key="3">
    <source>
        <dbReference type="EMBL" id="SNZ02719.1"/>
    </source>
</evidence>
<dbReference type="InterPro" id="IPR027417">
    <property type="entry name" value="P-loop_NTPase"/>
</dbReference>
<evidence type="ECO:0008006" key="5">
    <source>
        <dbReference type="Google" id="ProtNLM"/>
    </source>
</evidence>
<dbReference type="AlphaFoldDB" id="A0A285MZV7"/>
<evidence type="ECO:0000259" key="2">
    <source>
        <dbReference type="Pfam" id="PF13635"/>
    </source>
</evidence>
<dbReference type="Pfam" id="PF13173">
    <property type="entry name" value="AAA_14"/>
    <property type="match status" value="1"/>
</dbReference>
<proteinExistence type="predicted"/>
<feature type="domain" description="DUF4143" evidence="2">
    <location>
        <begin position="227"/>
        <end position="375"/>
    </location>
</feature>
<dbReference type="SUPFAM" id="SSF52540">
    <property type="entry name" value="P-loop containing nucleoside triphosphate hydrolases"/>
    <property type="match status" value="1"/>
</dbReference>
<reference evidence="4" key="1">
    <citation type="submission" date="2017-09" db="EMBL/GenBank/DDBJ databases">
        <authorList>
            <person name="Varghese N."/>
            <person name="Submissions S."/>
        </authorList>
    </citation>
    <scope>NUCLEOTIDE SEQUENCE [LARGE SCALE GENOMIC DNA]</scope>
    <source>
        <strain evidence="4">DSM 15103</strain>
    </source>
</reference>
<dbReference type="PANTHER" id="PTHR33295:SF8">
    <property type="entry name" value="AAA+ ATPASE DOMAIN-CONTAINING PROTEIN"/>
    <property type="match status" value="1"/>
</dbReference>
<protein>
    <recommendedName>
        <fullName evidence="5">AAA+ ATPase domain-containing protein</fullName>
    </recommendedName>
</protein>
<dbReference type="Gene3D" id="3.40.50.300">
    <property type="entry name" value="P-loop containing nucleotide triphosphate hydrolases"/>
    <property type="match status" value="1"/>
</dbReference>
<dbReference type="OrthoDB" id="9801684at2"/>
<gene>
    <name evidence="3" type="ORF">SAMN06265182_0192</name>
</gene>
<accession>A0A285MZV7</accession>
<keyword evidence="4" id="KW-1185">Reference proteome</keyword>
<dbReference type="RefSeq" id="WP_096999394.1">
    <property type="nucleotide sequence ID" value="NZ_OBEI01000001.1"/>
</dbReference>
<organism evidence="3 4">
    <name type="scientific">Persephonella hydrogeniphila</name>
    <dbReference type="NCBI Taxonomy" id="198703"/>
    <lineage>
        <taxon>Bacteria</taxon>
        <taxon>Pseudomonadati</taxon>
        <taxon>Aquificota</taxon>
        <taxon>Aquificia</taxon>
        <taxon>Aquificales</taxon>
        <taxon>Hydrogenothermaceae</taxon>
        <taxon>Persephonella</taxon>
    </lineage>
</organism>
<dbReference type="Proteomes" id="UP000219036">
    <property type="component" value="Unassembled WGS sequence"/>
</dbReference>
<dbReference type="EMBL" id="OBEI01000001">
    <property type="protein sequence ID" value="SNZ02719.1"/>
    <property type="molecule type" value="Genomic_DNA"/>
</dbReference>
<dbReference type="Pfam" id="PF13635">
    <property type="entry name" value="DUF4143"/>
    <property type="match status" value="1"/>
</dbReference>
<evidence type="ECO:0000313" key="4">
    <source>
        <dbReference type="Proteomes" id="UP000219036"/>
    </source>
</evidence>
<dbReference type="InterPro" id="IPR011335">
    <property type="entry name" value="Restrct_endonuc-II-like"/>
</dbReference>
<dbReference type="InterPro" id="IPR041682">
    <property type="entry name" value="AAA_14"/>
</dbReference>
<dbReference type="InterPro" id="IPR025420">
    <property type="entry name" value="DUF4143"/>
</dbReference>
<sequence>MKRKDIFKELIVEFQQDGIPDFIERDLYLPINTNKIISVIGVRRSGKTYLLFQTIKKLLENTPIERIIYINFEDERLDLKAQDLSSILEAYKELYPEISLKDTYLFFDEIQNIEGWEKFVRRVYDKYTKNIYITGSNSKLLSKEIATALRGRTISYEVFPLSFKEFLKFKGLSFEEKDFYNIEKRGVWKKEFLEYLEYGGFPEIIFFDDEKLKLKTLQNYFEVMLYKDLVERFQIKNPLILKYFIKRVVENLGKPLSVNNIFNELKSQGYKISKDSLYEYLEMIEDIYLSIIVKKYSKSMLKTEFSQKKAYIVDSGLINALSFSFKENYGALLENLIAKEFRANGYEIFYYKEKKECDFVVVNKNRIMPVQVSYSLYNEETKEREINGLLEAAKFLNVKNGIILTFDEFDQIINDDIEIKIFPAYYYLITFLN</sequence>
<dbReference type="PANTHER" id="PTHR33295">
    <property type="entry name" value="ATPASE"/>
    <property type="match status" value="1"/>
</dbReference>